<dbReference type="SMART" id="SM00702">
    <property type="entry name" value="P4Hc"/>
    <property type="match status" value="1"/>
</dbReference>
<keyword evidence="4" id="KW-0560">Oxidoreductase</keyword>
<evidence type="ECO:0000313" key="7">
    <source>
        <dbReference type="EMBL" id="CAB9498127.1"/>
    </source>
</evidence>
<dbReference type="InterPro" id="IPR006620">
    <property type="entry name" value="Pro_4_hyd_alph"/>
</dbReference>
<comment type="cofactor">
    <cofactor evidence="1">
        <name>L-ascorbate</name>
        <dbReference type="ChEBI" id="CHEBI:38290"/>
    </cofactor>
</comment>
<evidence type="ECO:0000256" key="1">
    <source>
        <dbReference type="ARBA" id="ARBA00001961"/>
    </source>
</evidence>
<dbReference type="Proteomes" id="UP001153069">
    <property type="component" value="Unassembled WGS sequence"/>
</dbReference>
<proteinExistence type="predicted"/>
<dbReference type="Gene3D" id="2.60.120.620">
    <property type="entry name" value="q2cbj1_9rhob like domain"/>
    <property type="match status" value="1"/>
</dbReference>
<keyword evidence="8" id="KW-1185">Reference proteome</keyword>
<gene>
    <name evidence="7" type="ORF">SEMRO_32_G020670.1</name>
</gene>
<dbReference type="PROSITE" id="PS51471">
    <property type="entry name" value="FE2OG_OXY"/>
    <property type="match status" value="1"/>
</dbReference>
<evidence type="ECO:0000256" key="3">
    <source>
        <dbReference type="ARBA" id="ARBA00022964"/>
    </source>
</evidence>
<dbReference type="InterPro" id="IPR005123">
    <property type="entry name" value="Oxoglu/Fe-dep_dioxygenase_dom"/>
</dbReference>
<protein>
    <submittedName>
        <fullName evidence="7">Oxidoreductase, 2OG-Fe(II) oxygenase family</fullName>
    </submittedName>
</protein>
<evidence type="ECO:0000313" key="8">
    <source>
        <dbReference type="Proteomes" id="UP001153069"/>
    </source>
</evidence>
<keyword evidence="5" id="KW-0408">Iron</keyword>
<dbReference type="InterPro" id="IPR045054">
    <property type="entry name" value="P4HA-like"/>
</dbReference>
<dbReference type="PANTHER" id="PTHR10869">
    <property type="entry name" value="PROLYL 4-HYDROXYLASE ALPHA SUBUNIT"/>
    <property type="match status" value="1"/>
</dbReference>
<name>A0A9N8D863_9STRA</name>
<dbReference type="EMBL" id="CAICTM010000032">
    <property type="protein sequence ID" value="CAB9498127.1"/>
    <property type="molecule type" value="Genomic_DNA"/>
</dbReference>
<organism evidence="7 8">
    <name type="scientific">Seminavis robusta</name>
    <dbReference type="NCBI Taxonomy" id="568900"/>
    <lineage>
        <taxon>Eukaryota</taxon>
        <taxon>Sar</taxon>
        <taxon>Stramenopiles</taxon>
        <taxon>Ochrophyta</taxon>
        <taxon>Bacillariophyta</taxon>
        <taxon>Bacillariophyceae</taxon>
        <taxon>Bacillariophycidae</taxon>
        <taxon>Naviculales</taxon>
        <taxon>Naviculaceae</taxon>
        <taxon>Seminavis</taxon>
    </lineage>
</organism>
<dbReference type="GO" id="GO:0005783">
    <property type="term" value="C:endoplasmic reticulum"/>
    <property type="evidence" value="ECO:0007669"/>
    <property type="project" value="TreeGrafter"/>
</dbReference>
<feature type="domain" description="Fe2OG dioxygenase" evidence="6">
    <location>
        <begin position="191"/>
        <end position="318"/>
    </location>
</feature>
<evidence type="ECO:0000256" key="4">
    <source>
        <dbReference type="ARBA" id="ARBA00023002"/>
    </source>
</evidence>
<keyword evidence="2" id="KW-0479">Metal-binding</keyword>
<dbReference type="OrthoDB" id="197550at2759"/>
<dbReference type="AlphaFoldDB" id="A0A9N8D863"/>
<comment type="caution">
    <text evidence="7">The sequence shown here is derived from an EMBL/GenBank/DDBJ whole genome shotgun (WGS) entry which is preliminary data.</text>
</comment>
<keyword evidence="3" id="KW-0223">Dioxygenase</keyword>
<dbReference type="GO" id="GO:0005506">
    <property type="term" value="F:iron ion binding"/>
    <property type="evidence" value="ECO:0007669"/>
    <property type="project" value="InterPro"/>
</dbReference>
<evidence type="ECO:0000256" key="2">
    <source>
        <dbReference type="ARBA" id="ARBA00022723"/>
    </source>
</evidence>
<reference evidence="7" key="1">
    <citation type="submission" date="2020-06" db="EMBL/GenBank/DDBJ databases">
        <authorList>
            <consortium name="Plant Systems Biology data submission"/>
        </authorList>
    </citation>
    <scope>NUCLEOTIDE SEQUENCE</scope>
    <source>
        <strain evidence="7">D6</strain>
    </source>
</reference>
<evidence type="ECO:0000256" key="5">
    <source>
        <dbReference type="ARBA" id="ARBA00023004"/>
    </source>
</evidence>
<sequence>MLLSTILRRQQQQKQHLPTLCQRGTTALFLMILSSRDSAAMTTNAAPNATTLTPTDFYVIAREHGKVRSDLPVWASKQMDPFQLGENQQKITDNGESCVAMERRNVKGVPGAFQILNVFSKEETQRMVDKFEELGFTEDAAVSLPRSVRHNSNLNWIADDRTLEIIWDRCKDFFSDDNDEGGVNNDKKPLGLNGKFRVYRYEPNDFFKIHTDGSWPGSRVVNGKMVVNSFVDRWSMYSFLVFLSQDFEGGETEFLVNKFNLALPARNMQEAETIGIRTPVGGVLCFPHGEHPLHCLHASATITKGVKYIIRSDVLFEL</sequence>
<evidence type="ECO:0000259" key="6">
    <source>
        <dbReference type="PROSITE" id="PS51471"/>
    </source>
</evidence>
<dbReference type="PANTHER" id="PTHR10869:SF247">
    <property type="entry name" value="FE2OG DIOXYGENASE DOMAIN-CONTAINING PROTEIN"/>
    <property type="match status" value="1"/>
</dbReference>
<dbReference type="GO" id="GO:0031418">
    <property type="term" value="F:L-ascorbic acid binding"/>
    <property type="evidence" value="ECO:0007669"/>
    <property type="project" value="InterPro"/>
</dbReference>
<dbReference type="GO" id="GO:0004656">
    <property type="term" value="F:procollagen-proline 4-dioxygenase activity"/>
    <property type="evidence" value="ECO:0007669"/>
    <property type="project" value="TreeGrafter"/>
</dbReference>
<accession>A0A9N8D863</accession>